<feature type="chain" id="PRO_5046558645" description="C1q domain-containing protein" evidence="1">
    <location>
        <begin position="26"/>
        <end position="263"/>
    </location>
</feature>
<keyword evidence="1" id="KW-0732">Signal</keyword>
<accession>A0ABW4VW18</accession>
<evidence type="ECO:0000313" key="2">
    <source>
        <dbReference type="EMBL" id="MFD2037528.1"/>
    </source>
</evidence>
<feature type="signal peptide" evidence="1">
    <location>
        <begin position="1"/>
        <end position="25"/>
    </location>
</feature>
<comment type="caution">
    <text evidence="2">The sequence shown here is derived from an EMBL/GenBank/DDBJ whole genome shotgun (WGS) entry which is preliminary data.</text>
</comment>
<protein>
    <recommendedName>
        <fullName evidence="4">C1q domain-containing protein</fullName>
    </recommendedName>
</protein>
<keyword evidence="3" id="KW-1185">Reference proteome</keyword>
<dbReference type="EMBL" id="JBHUHR010000049">
    <property type="protein sequence ID" value="MFD2037528.1"/>
    <property type="molecule type" value="Genomic_DNA"/>
</dbReference>
<gene>
    <name evidence="2" type="ORF">ACFSKL_22230</name>
</gene>
<evidence type="ECO:0008006" key="4">
    <source>
        <dbReference type="Google" id="ProtNLM"/>
    </source>
</evidence>
<reference evidence="3" key="1">
    <citation type="journal article" date="2019" name="Int. J. Syst. Evol. Microbiol.">
        <title>The Global Catalogue of Microorganisms (GCM) 10K type strain sequencing project: providing services to taxonomists for standard genome sequencing and annotation.</title>
        <authorList>
            <consortium name="The Broad Institute Genomics Platform"/>
            <consortium name="The Broad Institute Genome Sequencing Center for Infectious Disease"/>
            <person name="Wu L."/>
            <person name="Ma J."/>
        </authorList>
    </citation>
    <scope>NUCLEOTIDE SEQUENCE [LARGE SCALE GENOMIC DNA]</scope>
    <source>
        <strain evidence="3">CGMCC 1.15180</strain>
    </source>
</reference>
<organism evidence="2 3">
    <name type="scientific">Belliella marina</name>
    <dbReference type="NCBI Taxonomy" id="1644146"/>
    <lineage>
        <taxon>Bacteria</taxon>
        <taxon>Pseudomonadati</taxon>
        <taxon>Bacteroidota</taxon>
        <taxon>Cytophagia</taxon>
        <taxon>Cytophagales</taxon>
        <taxon>Cyclobacteriaceae</taxon>
        <taxon>Belliella</taxon>
    </lineage>
</organism>
<evidence type="ECO:0000256" key="1">
    <source>
        <dbReference type="SAM" id="SignalP"/>
    </source>
</evidence>
<proteinExistence type="predicted"/>
<name>A0ABW4VW18_9BACT</name>
<dbReference type="RefSeq" id="WP_376889474.1">
    <property type="nucleotide sequence ID" value="NZ_JBHUHR010000049.1"/>
</dbReference>
<evidence type="ECO:0000313" key="3">
    <source>
        <dbReference type="Proteomes" id="UP001597361"/>
    </source>
</evidence>
<dbReference type="Proteomes" id="UP001597361">
    <property type="component" value="Unassembled WGS sequence"/>
</dbReference>
<sequence length="263" mass="28443">MKRISSTYRHFLTLVALLFTSISYAQVGVTGINVQEPKALLHVEPLDNVNPETGAGILIPSVTQFSLVNPGAAQYGMLVFRSEATGSGFEGFYYWDNPNTTWEYIVTEKITELDLNKSSAYGTAFETNIVSGNTNYVKVPFEVVESPKASYFIDANGDLNIGQTGEYYISFTGGVNKPNTGENIAEGITTAVFLNGTINANLVSNTVFPAVLNNSRSVTFAISSSVTLQAGDKISLRTRRVSATQLGTLTVNSPFTLIVSYLD</sequence>